<dbReference type="InterPro" id="IPR050738">
    <property type="entry name" value="Sulfatase"/>
</dbReference>
<sequence length="703" mass="79050">MAATKRPNFLIIVADDLGFSDLKPYGSEIDTPVLDRLSKDGIRMTNFHTAQACSPTRSMLLSGTDNHIAGLGQMAEFAKMKKKLTGKDPEYVGKPGYEGYLNWRVAALPEILADSGYLTIMSGKWHLGMTPDVSPSARGFKKSFGFLPGCGNHFNYEPQFDADEDSMLLTSDGFWMENEKHIDRKKDLPKDFYSTNFFTDKLIEMLADRADEEKEQPFFSVIDALEASGELDNTFILFMSDNGAEGSTLEAAPLLSSFKTLGDLIAAYYDNSLENIGRHDSYVWYGSRWACAATAPSRGFKGWSTEGGIRFMDILPTILQLAQVQHPGTTFRGRQVVEPRGKSWVNHLASPKDHPAVHEDAKHIHGWELFGNRAIRRGNWKAVLLAKQGGEGWELYNVEDDPAEQHNLAETRPEVLEEMLVHWATLAAEDRALLSHWHTVAFKSVVTQEDAQDLWQDEVTHLALEHPVILNMVLAISSFEQAYTAHSSSIETKTNRRQRDVCAHRGFKYSQNAVAMMRHTVSQVNRENGPVCHLASILILISSYAEGCLKELLRDKKQPPSMLQDLLVTCKLTRGSKAIADTFGVIRPERREKVLFVSEAEPPEHGPLDPILRLLDSLDFLNDEKDPVVRRVCQDALDLMRWLVAKAQTSEWWPAHRASLQWACFVSQDFVRLWEAREPAALVVVSYGCFLANGHTNSKINKL</sequence>
<dbReference type="Gene3D" id="3.30.1120.10">
    <property type="match status" value="1"/>
</dbReference>
<dbReference type="PANTHER" id="PTHR42693:SF33">
    <property type="entry name" value="ARYLSULFATASE"/>
    <property type="match status" value="1"/>
</dbReference>
<evidence type="ECO:0000256" key="3">
    <source>
        <dbReference type="ARBA" id="ARBA00022801"/>
    </source>
</evidence>
<dbReference type="InterPro" id="IPR017850">
    <property type="entry name" value="Alkaline_phosphatase_core_sf"/>
</dbReference>
<evidence type="ECO:0000256" key="1">
    <source>
        <dbReference type="ARBA" id="ARBA00008779"/>
    </source>
</evidence>
<dbReference type="OrthoDB" id="103349at2759"/>
<dbReference type="GO" id="GO:0046872">
    <property type="term" value="F:metal ion binding"/>
    <property type="evidence" value="ECO:0007669"/>
    <property type="project" value="UniProtKB-KW"/>
</dbReference>
<evidence type="ECO:0000259" key="5">
    <source>
        <dbReference type="Pfam" id="PF00884"/>
    </source>
</evidence>
<dbReference type="SUPFAM" id="SSF53649">
    <property type="entry name" value="Alkaline phosphatase-like"/>
    <property type="match status" value="1"/>
</dbReference>
<keyword evidence="7" id="KW-1185">Reference proteome</keyword>
<accession>A0A9N9VJ93</accession>
<dbReference type="EMBL" id="CABFNQ020000692">
    <property type="protein sequence ID" value="CAH0023415.1"/>
    <property type="molecule type" value="Genomic_DNA"/>
</dbReference>
<keyword evidence="2" id="KW-0479">Metal-binding</keyword>
<organism evidence="6 7">
    <name type="scientific">Clonostachys rhizophaga</name>
    <dbReference type="NCBI Taxonomy" id="160324"/>
    <lineage>
        <taxon>Eukaryota</taxon>
        <taxon>Fungi</taxon>
        <taxon>Dikarya</taxon>
        <taxon>Ascomycota</taxon>
        <taxon>Pezizomycotina</taxon>
        <taxon>Sordariomycetes</taxon>
        <taxon>Hypocreomycetidae</taxon>
        <taxon>Hypocreales</taxon>
        <taxon>Bionectriaceae</taxon>
        <taxon>Clonostachys</taxon>
    </lineage>
</organism>
<gene>
    <name evidence="6" type="ORF">CRHIZ90672A_00010859</name>
</gene>
<proteinExistence type="inferred from homology"/>
<name>A0A9N9VJ93_9HYPO</name>
<evidence type="ECO:0000256" key="2">
    <source>
        <dbReference type="ARBA" id="ARBA00022723"/>
    </source>
</evidence>
<keyword evidence="4" id="KW-0106">Calcium</keyword>
<dbReference type="PANTHER" id="PTHR42693">
    <property type="entry name" value="ARYLSULFATASE FAMILY MEMBER"/>
    <property type="match status" value="1"/>
</dbReference>
<reference evidence="6" key="1">
    <citation type="submission" date="2021-10" db="EMBL/GenBank/DDBJ databases">
        <authorList>
            <person name="Piombo E."/>
        </authorList>
    </citation>
    <scope>NUCLEOTIDE SEQUENCE</scope>
</reference>
<protein>
    <recommendedName>
        <fullName evidence="5">Sulfatase N-terminal domain-containing protein</fullName>
    </recommendedName>
</protein>
<evidence type="ECO:0000256" key="4">
    <source>
        <dbReference type="ARBA" id="ARBA00022837"/>
    </source>
</evidence>
<dbReference type="AlphaFoldDB" id="A0A9N9VJ93"/>
<dbReference type="InterPro" id="IPR000917">
    <property type="entry name" value="Sulfatase_N"/>
</dbReference>
<dbReference type="GO" id="GO:0004065">
    <property type="term" value="F:arylsulfatase activity"/>
    <property type="evidence" value="ECO:0007669"/>
    <property type="project" value="TreeGrafter"/>
</dbReference>
<keyword evidence="3" id="KW-0378">Hydrolase</keyword>
<dbReference type="Gene3D" id="3.40.720.10">
    <property type="entry name" value="Alkaline Phosphatase, subunit A"/>
    <property type="match status" value="2"/>
</dbReference>
<feature type="domain" description="Sulfatase N-terminal" evidence="5">
    <location>
        <begin position="7"/>
        <end position="222"/>
    </location>
</feature>
<dbReference type="InterPro" id="IPR024607">
    <property type="entry name" value="Sulfatase_CS"/>
</dbReference>
<dbReference type="Proteomes" id="UP000696573">
    <property type="component" value="Unassembled WGS sequence"/>
</dbReference>
<dbReference type="PROSITE" id="PS00149">
    <property type="entry name" value="SULFATASE_2"/>
    <property type="match status" value="1"/>
</dbReference>
<comment type="similarity">
    <text evidence="1">Belongs to the sulfatase family.</text>
</comment>
<evidence type="ECO:0000313" key="7">
    <source>
        <dbReference type="Proteomes" id="UP000696573"/>
    </source>
</evidence>
<evidence type="ECO:0000313" key="6">
    <source>
        <dbReference type="EMBL" id="CAH0023415.1"/>
    </source>
</evidence>
<comment type="caution">
    <text evidence="6">The sequence shown here is derived from an EMBL/GenBank/DDBJ whole genome shotgun (WGS) entry which is preliminary data.</text>
</comment>
<dbReference type="Pfam" id="PF00884">
    <property type="entry name" value="Sulfatase"/>
    <property type="match status" value="1"/>
</dbReference>